<dbReference type="Gene3D" id="3.40.710.10">
    <property type="entry name" value="DD-peptidase/beta-lactamase superfamily"/>
    <property type="match status" value="1"/>
</dbReference>
<dbReference type="InterPro" id="IPR050789">
    <property type="entry name" value="Diverse_Enzym_Activities"/>
</dbReference>
<proteinExistence type="predicted"/>
<organism evidence="2">
    <name type="scientific">Streptomyces sp. SID7499</name>
    <dbReference type="NCBI Taxonomy" id="2706086"/>
    <lineage>
        <taxon>Bacteria</taxon>
        <taxon>Bacillati</taxon>
        <taxon>Actinomycetota</taxon>
        <taxon>Actinomycetes</taxon>
        <taxon>Kitasatosporales</taxon>
        <taxon>Streptomycetaceae</taxon>
        <taxon>Streptomyces</taxon>
    </lineage>
</organism>
<sequence length="71" mass="7604">VPAPDAWMAALSRIPLLHQPGDGWLYNTCSDILGVLVARVADRPLPAYLAERLFEPLGMTDTGFAVAPTAL</sequence>
<dbReference type="InterPro" id="IPR001466">
    <property type="entry name" value="Beta-lactam-related"/>
</dbReference>
<accession>A0A6G3WZN8</accession>
<gene>
    <name evidence="2" type="ORF">G3M58_31035</name>
</gene>
<dbReference type="InterPro" id="IPR012338">
    <property type="entry name" value="Beta-lactam/transpept-like"/>
</dbReference>
<dbReference type="EMBL" id="JAAGMN010003287">
    <property type="protein sequence ID" value="NEE10883.1"/>
    <property type="molecule type" value="Genomic_DNA"/>
</dbReference>
<comment type="caution">
    <text evidence="2">The sequence shown here is derived from an EMBL/GenBank/DDBJ whole genome shotgun (WGS) entry which is preliminary data.</text>
</comment>
<feature type="non-terminal residue" evidence="2">
    <location>
        <position position="1"/>
    </location>
</feature>
<dbReference type="SUPFAM" id="SSF56601">
    <property type="entry name" value="beta-lactamase/transpeptidase-like"/>
    <property type="match status" value="1"/>
</dbReference>
<dbReference type="PANTHER" id="PTHR43283:SF3">
    <property type="entry name" value="BETA-LACTAMASE FAMILY PROTEIN (AFU_ORTHOLOGUE AFUA_5G07500)"/>
    <property type="match status" value="1"/>
</dbReference>
<dbReference type="PANTHER" id="PTHR43283">
    <property type="entry name" value="BETA-LACTAMASE-RELATED"/>
    <property type="match status" value="1"/>
</dbReference>
<evidence type="ECO:0000259" key="1">
    <source>
        <dbReference type="Pfam" id="PF00144"/>
    </source>
</evidence>
<feature type="domain" description="Beta-lactamase-related" evidence="1">
    <location>
        <begin position="6"/>
        <end position="68"/>
    </location>
</feature>
<feature type="non-terminal residue" evidence="2">
    <location>
        <position position="71"/>
    </location>
</feature>
<evidence type="ECO:0000313" key="2">
    <source>
        <dbReference type="EMBL" id="NEE10883.1"/>
    </source>
</evidence>
<protein>
    <submittedName>
        <fullName evidence="2">Beta-lactamase family protein</fullName>
    </submittedName>
</protein>
<dbReference type="Pfam" id="PF00144">
    <property type="entry name" value="Beta-lactamase"/>
    <property type="match status" value="1"/>
</dbReference>
<reference evidence="2" key="1">
    <citation type="submission" date="2020-01" db="EMBL/GenBank/DDBJ databases">
        <title>Insect and environment-associated Actinomycetes.</title>
        <authorList>
            <person name="Currrie C."/>
            <person name="Chevrette M."/>
            <person name="Carlson C."/>
            <person name="Stubbendieck R."/>
            <person name="Wendt-Pienkowski E."/>
        </authorList>
    </citation>
    <scope>NUCLEOTIDE SEQUENCE</scope>
    <source>
        <strain evidence="2">SID7499</strain>
    </source>
</reference>
<name>A0A6G3WZN8_9ACTN</name>
<dbReference type="AlphaFoldDB" id="A0A6G3WZN8"/>